<gene>
    <name evidence="1" type="ordered locus">Cpin_5212</name>
</gene>
<dbReference type="GO" id="GO:0005975">
    <property type="term" value="P:carbohydrate metabolic process"/>
    <property type="evidence" value="ECO:0007669"/>
    <property type="project" value="InterPro"/>
</dbReference>
<dbReference type="SUPFAM" id="SSF48208">
    <property type="entry name" value="Six-hairpin glycosidases"/>
    <property type="match status" value="1"/>
</dbReference>
<organism evidence="1 2">
    <name type="scientific">Chitinophaga pinensis (strain ATCC 43595 / DSM 2588 / LMG 13176 / NBRC 15968 / NCIMB 11800 / UQM 2034)</name>
    <dbReference type="NCBI Taxonomy" id="485918"/>
    <lineage>
        <taxon>Bacteria</taxon>
        <taxon>Pseudomonadati</taxon>
        <taxon>Bacteroidota</taxon>
        <taxon>Chitinophagia</taxon>
        <taxon>Chitinophagales</taxon>
        <taxon>Chitinophagaceae</taxon>
        <taxon>Chitinophaga</taxon>
    </lineage>
</organism>
<dbReference type="RefSeq" id="WP_012792811.1">
    <property type="nucleotide sequence ID" value="NC_013132.1"/>
</dbReference>
<reference evidence="2" key="1">
    <citation type="submission" date="2009-08" db="EMBL/GenBank/DDBJ databases">
        <title>The complete genome of Chitinophaga pinensis DSM 2588.</title>
        <authorList>
            <consortium name="US DOE Joint Genome Institute (JGI-PGF)"/>
            <person name="Lucas S."/>
            <person name="Copeland A."/>
            <person name="Lapidus A."/>
            <person name="Glavina del Rio T."/>
            <person name="Dalin E."/>
            <person name="Tice H."/>
            <person name="Bruce D."/>
            <person name="Goodwin L."/>
            <person name="Pitluck S."/>
            <person name="Kyrpides N."/>
            <person name="Mavromatis K."/>
            <person name="Ivanova N."/>
            <person name="Mikhailova N."/>
            <person name="Sims D."/>
            <person name="Meinche L."/>
            <person name="Brettin T."/>
            <person name="Detter J.C."/>
            <person name="Han C."/>
            <person name="Larimer F."/>
            <person name="Land M."/>
            <person name="Hauser L."/>
            <person name="Markowitz V."/>
            <person name="Cheng J.-F."/>
            <person name="Hugenholtz P."/>
            <person name="Woyke T."/>
            <person name="Wu D."/>
            <person name="Spring S."/>
            <person name="Klenk H.-P."/>
            <person name="Eisen J.A."/>
        </authorList>
    </citation>
    <scope>NUCLEOTIDE SEQUENCE [LARGE SCALE GENOMIC DNA]</scope>
    <source>
        <strain evidence="2">ATCC 43595 / DSM 2588 / LMG 13176 / NBRC 15968 / NCIMB 11800 / UQM 2034</strain>
    </source>
</reference>
<dbReference type="KEGG" id="cpi:Cpin_5212"/>
<dbReference type="EMBL" id="CP001699">
    <property type="protein sequence ID" value="ACU62643.1"/>
    <property type="molecule type" value="Genomic_DNA"/>
</dbReference>
<accession>A0A979GUA3</accession>
<dbReference type="OrthoDB" id="7520791at2"/>
<reference evidence="1 2" key="2">
    <citation type="journal article" date="2010" name="Stand. Genomic Sci.">
        <title>Complete genome sequence of Chitinophaga pinensis type strain (UQM 2034).</title>
        <authorList>
            <person name="Glavina Del Rio T."/>
            <person name="Abt B."/>
            <person name="Spring S."/>
            <person name="Lapidus A."/>
            <person name="Nolan M."/>
            <person name="Tice H."/>
            <person name="Copeland A."/>
            <person name="Cheng J.F."/>
            <person name="Chen F."/>
            <person name="Bruce D."/>
            <person name="Goodwin L."/>
            <person name="Pitluck S."/>
            <person name="Ivanova N."/>
            <person name="Mavromatis K."/>
            <person name="Mikhailova N."/>
            <person name="Pati A."/>
            <person name="Chen A."/>
            <person name="Palaniappan K."/>
            <person name="Land M."/>
            <person name="Hauser L."/>
            <person name="Chang Y.J."/>
            <person name="Jeffries C.D."/>
            <person name="Chain P."/>
            <person name="Saunders E."/>
            <person name="Detter J.C."/>
            <person name="Brettin T."/>
            <person name="Rohde M."/>
            <person name="Goker M."/>
            <person name="Bristow J."/>
            <person name="Eisen J.A."/>
            <person name="Markowitz V."/>
            <person name="Hugenholtz P."/>
            <person name="Kyrpides N.C."/>
            <person name="Klenk H.P."/>
            <person name="Lucas S."/>
        </authorList>
    </citation>
    <scope>NUCLEOTIDE SEQUENCE [LARGE SCALE GENOMIC DNA]</scope>
    <source>
        <strain evidence="2">ATCC 43595 / DSM 2588 / LMG 13176 / NBRC 15968 / NCIMB 11800 / UQM 2034</strain>
    </source>
</reference>
<protein>
    <submittedName>
        <fullName evidence="1">Uncharacterized protein</fullName>
    </submittedName>
</protein>
<evidence type="ECO:0000313" key="2">
    <source>
        <dbReference type="Proteomes" id="UP000002215"/>
    </source>
</evidence>
<dbReference type="InterPro" id="IPR008928">
    <property type="entry name" value="6-hairpin_glycosidase_sf"/>
</dbReference>
<proteinExistence type="predicted"/>
<sequence length="727" mass="81710">MSGVKSIYSVNAVAQFAEITEAPLYYAVIHEFEFAVHMLRNAVWIVVTGRDKGKIIFRTAYAPDGLQLTHSEKKDGGIRLTLTADIGVFTIAVLFPEEGKPLLHYVVTFKAAQDCQVPYWPKDIVILPAEGMKEPEGEVYASQIGTRTGLVYAGVKAPAAGSFLYLQDLSSLSDYCELTKTSAGGTVSGEWPEFGFALPQTMAEKPLPGGRALVISDAWVSFSKYLPADQFDIAKQFLSHIGLIYLYLPKPAPEYQNYPDILSHTLHDIETCGKCWTVHDGYSYLNAYVGDFETPPEIMVQLAVLLPVLDYVRWSGEKVKFAELLRNNLVTFWNPELKTIVRWLPALQNKLDGSEDQKNPRVMDSWYLYHPLLNLSRMALDGDQEAATLFVESLEYAMKVARHFNYRWPVFYNMQTLEVIRGETAPGQGGEKDVAGIYAHVMLQAWELTKEQQYLDEARTAAATLRDMGFDMFYQANNTAFSAGAMLRLFKETRDDLYLNLAYLCIANLFKNVALWECKYGFGRHFPSFFALFPLNDGPYTAVYEEHEGFAAIHDFLKHAEGLELLPCIPLLLAEFIKYAVSRSVYYYPPMLPAEMISTETKTGHVDRKLWIALEDIHDGWEESGEVGQEVYGAGLAFGVLPRHCIRLKGQTFMIFIDYPVSGQRQEGNSLSFRVLGHQLLTCNMHVINTGNDSPPALKVSAGDKNIAADNDGKYVLNGDQQVMITW</sequence>
<name>A0A979GUA3_CHIPD</name>
<dbReference type="AlphaFoldDB" id="A0A979GUA3"/>
<evidence type="ECO:0000313" key="1">
    <source>
        <dbReference type="EMBL" id="ACU62643.1"/>
    </source>
</evidence>
<dbReference type="Proteomes" id="UP000002215">
    <property type="component" value="Chromosome"/>
</dbReference>